<dbReference type="AlphaFoldDB" id="A0A0F8Z7M6"/>
<accession>A0A0F8Z7M6</accession>
<protein>
    <submittedName>
        <fullName evidence="2">Uncharacterized protein</fullName>
    </submittedName>
</protein>
<feature type="coiled-coil region" evidence="1">
    <location>
        <begin position="32"/>
        <end position="59"/>
    </location>
</feature>
<evidence type="ECO:0000256" key="1">
    <source>
        <dbReference type="SAM" id="Coils"/>
    </source>
</evidence>
<name>A0A0F8Z7M6_9ZZZZ</name>
<gene>
    <name evidence="2" type="ORF">LCGC14_2807760</name>
</gene>
<sequence>MSDFKTWFDKEYPLPEGYERGPIGRDFMNGCEKAYKAGKAELQAELAAAKKEIKLRSESEELFARGMFRLQKILAILEETIPLQYGIAIDAINITEQALGGNK</sequence>
<organism evidence="2">
    <name type="scientific">marine sediment metagenome</name>
    <dbReference type="NCBI Taxonomy" id="412755"/>
    <lineage>
        <taxon>unclassified sequences</taxon>
        <taxon>metagenomes</taxon>
        <taxon>ecological metagenomes</taxon>
    </lineage>
</organism>
<evidence type="ECO:0000313" key="2">
    <source>
        <dbReference type="EMBL" id="KKK82000.1"/>
    </source>
</evidence>
<proteinExistence type="predicted"/>
<dbReference type="EMBL" id="LAZR01052870">
    <property type="protein sequence ID" value="KKK82000.1"/>
    <property type="molecule type" value="Genomic_DNA"/>
</dbReference>
<reference evidence="2" key="1">
    <citation type="journal article" date="2015" name="Nature">
        <title>Complex archaea that bridge the gap between prokaryotes and eukaryotes.</title>
        <authorList>
            <person name="Spang A."/>
            <person name="Saw J.H."/>
            <person name="Jorgensen S.L."/>
            <person name="Zaremba-Niedzwiedzka K."/>
            <person name="Martijn J."/>
            <person name="Lind A.E."/>
            <person name="van Eijk R."/>
            <person name="Schleper C."/>
            <person name="Guy L."/>
            <person name="Ettema T.J."/>
        </authorList>
    </citation>
    <scope>NUCLEOTIDE SEQUENCE</scope>
</reference>
<keyword evidence="1" id="KW-0175">Coiled coil</keyword>
<comment type="caution">
    <text evidence="2">The sequence shown here is derived from an EMBL/GenBank/DDBJ whole genome shotgun (WGS) entry which is preliminary data.</text>
</comment>